<reference evidence="1 2" key="1">
    <citation type="submission" date="2013-07" db="EMBL/GenBank/DDBJ databases">
        <authorList>
            <person name="Weinstock G."/>
            <person name="Sodergren E."/>
            <person name="Wylie T."/>
            <person name="Fulton L."/>
            <person name="Fulton R."/>
            <person name="Fronick C."/>
            <person name="O'Laughlin M."/>
            <person name="Godfrey J."/>
            <person name="Miner T."/>
            <person name="Herter B."/>
            <person name="Appelbaum E."/>
            <person name="Cordes M."/>
            <person name="Lek S."/>
            <person name="Wollam A."/>
            <person name="Pepin K.H."/>
            <person name="Palsikar V.B."/>
            <person name="Mitreva M."/>
            <person name="Wilson R.K."/>
        </authorList>
    </citation>
    <scope>NUCLEOTIDE SEQUENCE [LARGE SCALE GENOMIC DNA]</scope>
    <source>
        <strain evidence="1 2">ATCC 27760</strain>
    </source>
</reference>
<dbReference type="RefSeq" id="WP_021681883.1">
    <property type="nucleotide sequence ID" value="NZ_KI260389.1"/>
</dbReference>
<dbReference type="Proteomes" id="UP000016662">
    <property type="component" value="Unassembled WGS sequence"/>
</dbReference>
<protein>
    <submittedName>
        <fullName evidence="1">Uncharacterized protein</fullName>
    </submittedName>
</protein>
<comment type="caution">
    <text evidence="1">The sequence shown here is derived from an EMBL/GenBank/DDBJ whole genome shotgun (WGS) entry which is preliminary data.</text>
</comment>
<accession>U2KFA8</accession>
<evidence type="ECO:0000313" key="2">
    <source>
        <dbReference type="Proteomes" id="UP000016662"/>
    </source>
</evidence>
<proteinExistence type="predicted"/>
<dbReference type="AlphaFoldDB" id="U2KFA8"/>
<dbReference type="HOGENOM" id="CLU_2791417_0_0_9"/>
<name>U2KFA8_9FIRM</name>
<dbReference type="STRING" id="411473.RUMCAL_00278"/>
<gene>
    <name evidence="1" type="ORF">RUMCAL_00278</name>
</gene>
<evidence type="ECO:0000313" key="1">
    <source>
        <dbReference type="EMBL" id="ERJ97206.1"/>
    </source>
</evidence>
<organism evidence="1 2">
    <name type="scientific">Ruminococcus callidus ATCC 27760</name>
    <dbReference type="NCBI Taxonomy" id="411473"/>
    <lineage>
        <taxon>Bacteria</taxon>
        <taxon>Bacillati</taxon>
        <taxon>Bacillota</taxon>
        <taxon>Clostridia</taxon>
        <taxon>Eubacteriales</taxon>
        <taxon>Oscillospiraceae</taxon>
        <taxon>Ruminococcus</taxon>
    </lineage>
</organism>
<keyword evidence="2" id="KW-1185">Reference proteome</keyword>
<sequence>MWWNDYQAFEMSKFIKAEGYMPEEEEAWLKRRHSGNAVEDQSSIVTGNYVEPQKFSSLYNIDGGDSSD</sequence>
<dbReference type="EMBL" id="AWVF01000031">
    <property type="protein sequence ID" value="ERJ97206.1"/>
    <property type="molecule type" value="Genomic_DNA"/>
</dbReference>